<feature type="compositionally biased region" description="Basic and acidic residues" evidence="1">
    <location>
        <begin position="634"/>
        <end position="643"/>
    </location>
</feature>
<dbReference type="Pfam" id="PF04046">
    <property type="entry name" value="PSP"/>
    <property type="match status" value="1"/>
</dbReference>
<feature type="region of interest" description="Disordered" evidence="1">
    <location>
        <begin position="619"/>
        <end position="643"/>
    </location>
</feature>
<evidence type="ECO:0000313" key="4">
    <source>
        <dbReference type="Proteomes" id="UP000033140"/>
    </source>
</evidence>
<gene>
    <name evidence="3" type="ORF">G7K_0505-t1</name>
</gene>
<reference evidence="3 4" key="3">
    <citation type="journal article" date="2015" name="Genome Announc.">
        <title>Draft Genome Sequence of the Archiascomycetous Yeast Saitoella complicata.</title>
        <authorList>
            <person name="Yamauchi K."/>
            <person name="Kondo S."/>
            <person name="Hamamoto M."/>
            <person name="Takahashi Y."/>
            <person name="Ogura Y."/>
            <person name="Hayashi T."/>
            <person name="Nishida H."/>
        </authorList>
    </citation>
    <scope>NUCLEOTIDE SEQUENCE [LARGE SCALE GENOMIC DNA]</scope>
    <source>
        <strain evidence="3 4">NRRL Y-17804</strain>
    </source>
</reference>
<dbReference type="InterPro" id="IPR007180">
    <property type="entry name" value="DUF382"/>
</dbReference>
<dbReference type="InterPro" id="IPR052584">
    <property type="entry name" value="U2_snRNP_Complex_Component"/>
</dbReference>
<dbReference type="OMA" id="KGEPIGQ"/>
<feature type="region of interest" description="Disordered" evidence="1">
    <location>
        <begin position="146"/>
        <end position="192"/>
    </location>
</feature>
<feature type="region of interest" description="Disordered" evidence="1">
    <location>
        <begin position="1"/>
        <end position="112"/>
    </location>
</feature>
<feature type="region of interest" description="Disordered" evidence="1">
    <location>
        <begin position="551"/>
        <end position="588"/>
    </location>
</feature>
<keyword evidence="4" id="KW-1185">Reference proteome</keyword>
<dbReference type="AlphaFoldDB" id="A0A0E9N973"/>
<accession>A0A0E9N973</accession>
<dbReference type="RefSeq" id="XP_019024260.1">
    <property type="nucleotide sequence ID" value="XM_019170820.1"/>
</dbReference>
<organism evidence="3 4">
    <name type="scientific">Saitoella complicata (strain BCRC 22490 / CBS 7301 / JCM 7358 / NBRC 10748 / NRRL Y-17804)</name>
    <dbReference type="NCBI Taxonomy" id="698492"/>
    <lineage>
        <taxon>Eukaryota</taxon>
        <taxon>Fungi</taxon>
        <taxon>Dikarya</taxon>
        <taxon>Ascomycota</taxon>
        <taxon>Taphrinomycotina</taxon>
        <taxon>Taphrinomycotina incertae sedis</taxon>
        <taxon>Saitoella</taxon>
    </lineage>
</organism>
<sequence>MVSEQAPFAHQLPNGQTAGSASDMGLPAEGSGTSRTDSIAPNIGNVDAPSIPAVPVSGLEGTPSKKAVKSKAQLKREKRKSKKLAGREESMSDMSDVESVANTPAPKLRVENVAKSDPDTILTTFEVSEDDPAYAEFKKVFERFNASESDSTAQTLTTTEDKGEVMYNDDDDIPSEDSDNEQDQKMSKKKARKMNRLTVAELKQLVKKPDVVEWTDVTAQDPRLLVHLKSYRNTVPVPAHWSQKRDYLSSKRGIEKPPFELPEFIKQTGIAEMRSNVQEKEAAQSLKQKMRSKMQPKMGRLDMDYQKLHDAFFRFQTKPHMTEYGEVYYEGKEFETNLHSKRPGDLSDDLKEALNIPPGAPPPWLINMQRFGPPPSYPSLRIPGLNAPIPSGAQWGFHPGGWGKPPVDEFNRPLWGDVFGVLEKGGKPLDPGEPIERNLFGQLEEVEEDDEEEEEEEEEDGEEEDEEVDGASMAGGLETPSGIATPSGMASAVPSGLETPEFIELRKQRAELEDEEDHSGRSLYAILPEQNQKIRGFMGSQHGYDIAAATGRPPILGQEESRKRKSMDGVNVALDPSALEGGEDLSEEQLRAAYESERARQAVEKHGFQEDLSDMVAEQAAKAARKRQKTVQAGDKKKEKYKF</sequence>
<dbReference type="PANTHER" id="PTHR12785:SF6">
    <property type="entry name" value="SPLICING FACTOR 3B SUBUNIT 2"/>
    <property type="match status" value="1"/>
</dbReference>
<comment type="caution">
    <text evidence="3">The sequence shown here is derived from an EMBL/GenBank/DDBJ whole genome shotgun (WGS) entry which is preliminary data.</text>
</comment>
<name>A0A0E9N973_SAICN</name>
<dbReference type="PANTHER" id="PTHR12785">
    <property type="entry name" value="SPLICING FACTOR 3B"/>
    <property type="match status" value="1"/>
</dbReference>
<dbReference type="SMART" id="SM00581">
    <property type="entry name" value="PSP"/>
    <property type="match status" value="1"/>
</dbReference>
<dbReference type="Pfam" id="PF04037">
    <property type="entry name" value="DUF382"/>
    <property type="match status" value="1"/>
</dbReference>
<dbReference type="GO" id="GO:0005634">
    <property type="term" value="C:nucleus"/>
    <property type="evidence" value="ECO:0007669"/>
    <property type="project" value="InterPro"/>
</dbReference>
<dbReference type="OrthoDB" id="10260794at2759"/>
<reference evidence="3 4" key="2">
    <citation type="journal article" date="2014" name="J. Gen. Appl. Microbiol.">
        <title>The early diverging ascomycetous budding yeast Saitoella complicata has three histone deacetylases belonging to the Clr6, Hos2, and Rpd3 lineages.</title>
        <authorList>
            <person name="Nishida H."/>
            <person name="Matsumoto T."/>
            <person name="Kondo S."/>
            <person name="Hamamoto M."/>
            <person name="Yoshikawa H."/>
        </authorList>
    </citation>
    <scope>NUCLEOTIDE SEQUENCE [LARGE SCALE GENOMIC DNA]</scope>
    <source>
        <strain evidence="3 4">NRRL Y-17804</strain>
    </source>
</reference>
<dbReference type="STRING" id="698492.A0A0E9N973"/>
<dbReference type="Proteomes" id="UP000033140">
    <property type="component" value="Unassembled WGS sequence"/>
</dbReference>
<dbReference type="InterPro" id="IPR006568">
    <property type="entry name" value="PSP_pro-rich"/>
</dbReference>
<feature type="domain" description="PSP proline-rich" evidence="2">
    <location>
        <begin position="338"/>
        <end position="391"/>
    </location>
</feature>
<feature type="compositionally biased region" description="Basic residues" evidence="1">
    <location>
        <begin position="66"/>
        <end position="84"/>
    </location>
</feature>
<dbReference type="EMBL" id="BACD03000003">
    <property type="protein sequence ID" value="GAO46271.1"/>
    <property type="molecule type" value="Genomic_DNA"/>
</dbReference>
<proteinExistence type="predicted"/>
<evidence type="ECO:0000259" key="2">
    <source>
        <dbReference type="SMART" id="SM00581"/>
    </source>
</evidence>
<protein>
    <recommendedName>
        <fullName evidence="2">PSP proline-rich domain-containing protein</fullName>
    </recommendedName>
</protein>
<feature type="compositionally biased region" description="Acidic residues" evidence="1">
    <location>
        <begin position="444"/>
        <end position="469"/>
    </location>
</feature>
<feature type="compositionally biased region" description="Polar residues" evidence="1">
    <location>
        <begin position="146"/>
        <end position="158"/>
    </location>
</feature>
<feature type="compositionally biased region" description="Acidic residues" evidence="1">
    <location>
        <begin position="167"/>
        <end position="181"/>
    </location>
</feature>
<evidence type="ECO:0000313" key="3">
    <source>
        <dbReference type="EMBL" id="GAO46271.1"/>
    </source>
</evidence>
<feature type="region of interest" description="Disordered" evidence="1">
    <location>
        <begin position="425"/>
        <end position="500"/>
    </location>
</feature>
<reference evidence="3 4" key="1">
    <citation type="journal article" date="2011" name="J. Gen. Appl. Microbiol.">
        <title>Draft genome sequencing of the enigmatic yeast Saitoella complicata.</title>
        <authorList>
            <person name="Nishida H."/>
            <person name="Hamamoto M."/>
            <person name="Sugiyama J."/>
        </authorList>
    </citation>
    <scope>NUCLEOTIDE SEQUENCE [LARGE SCALE GENOMIC DNA]</scope>
    <source>
        <strain evidence="3 4">NRRL Y-17804</strain>
    </source>
</reference>
<evidence type="ECO:0000256" key="1">
    <source>
        <dbReference type="SAM" id="MobiDB-lite"/>
    </source>
</evidence>